<evidence type="ECO:0000256" key="3">
    <source>
        <dbReference type="ARBA" id="ARBA00022448"/>
    </source>
</evidence>
<dbReference type="Pfam" id="PF07690">
    <property type="entry name" value="MFS_1"/>
    <property type="match status" value="1"/>
</dbReference>
<dbReference type="PANTHER" id="PTHR42718:SF9">
    <property type="entry name" value="MAJOR FACILITATOR SUPERFAMILY MULTIDRUG TRANSPORTER MFSC"/>
    <property type="match status" value="1"/>
</dbReference>
<keyword evidence="7 8" id="KW-0472">Membrane</keyword>
<name>A0A4V1BYU6_9BURK</name>
<organism evidence="11 12">
    <name type="scientific">Cupriavidus oxalaticus</name>
    <dbReference type="NCBI Taxonomy" id="96344"/>
    <lineage>
        <taxon>Bacteria</taxon>
        <taxon>Pseudomonadati</taxon>
        <taxon>Pseudomonadota</taxon>
        <taxon>Betaproteobacteria</taxon>
        <taxon>Burkholderiales</taxon>
        <taxon>Burkholderiaceae</taxon>
        <taxon>Cupriavidus</taxon>
    </lineage>
</organism>
<dbReference type="RefSeq" id="WP_135705139.1">
    <property type="nucleotide sequence ID" value="NZ_CP038635.1"/>
</dbReference>
<evidence type="ECO:0000256" key="7">
    <source>
        <dbReference type="ARBA" id="ARBA00023136"/>
    </source>
</evidence>
<feature type="transmembrane region" description="Helical" evidence="8">
    <location>
        <begin position="320"/>
        <end position="344"/>
    </location>
</feature>
<evidence type="ECO:0000313" key="11">
    <source>
        <dbReference type="EMBL" id="QBY53052.1"/>
    </source>
</evidence>
<dbReference type="PANTHER" id="PTHR42718">
    <property type="entry name" value="MAJOR FACILITATOR SUPERFAMILY MULTIDRUG TRANSPORTER MFSC"/>
    <property type="match status" value="1"/>
</dbReference>
<feature type="domain" description="Major facilitator superfamily (MFS) profile" evidence="10">
    <location>
        <begin position="22"/>
        <end position="407"/>
    </location>
</feature>
<comment type="similarity">
    <text evidence="2 8">Belongs to the major facilitator superfamily. Bcr/CmlA family.</text>
</comment>
<keyword evidence="6 8" id="KW-1133">Transmembrane helix</keyword>
<evidence type="ECO:0000256" key="5">
    <source>
        <dbReference type="ARBA" id="ARBA00022692"/>
    </source>
</evidence>
<dbReference type="InterPro" id="IPR011701">
    <property type="entry name" value="MFS"/>
</dbReference>
<dbReference type="SUPFAM" id="SSF103473">
    <property type="entry name" value="MFS general substrate transporter"/>
    <property type="match status" value="1"/>
</dbReference>
<evidence type="ECO:0000313" key="12">
    <source>
        <dbReference type="Proteomes" id="UP000295294"/>
    </source>
</evidence>
<dbReference type="AlphaFoldDB" id="A0A4V1BYU6"/>
<feature type="transmembrane region" description="Helical" evidence="8">
    <location>
        <begin position="356"/>
        <end position="378"/>
    </location>
</feature>
<feature type="region of interest" description="Disordered" evidence="9">
    <location>
        <begin position="410"/>
        <end position="429"/>
    </location>
</feature>
<sequence length="429" mass="44801">MSLQYPETRAQVSATTSTGPRFTILVGGLVMLGQFAIGTYLPAFGSLSTSLSASPAQVQQSLTAYMLPFGLMMLWHGAISDAIGRRRSVLAGLALFALGSLVCAAASQIETLYAGRIMQGLSAGVGAVVGRAMVRDVASGATAQRQLALVGMLFALAPALAPVCGGWLLAWAGWRSIFFFLALLSAGLLGACWLWLPETLPPPERHVLHPIRLAQAYGNVLSHRSFVLLALANASVNMAIYVYVLGAPSFVTQHLGLNAQSFAWLFVPIVAGLLLGSLALFRLAGRVSPWKTIAGGHIVMFAAALVNLSLGVFHASALPWIVTALPCFAFGMMLTQPSLQLLALDCAPARRGLAASCYLTFQQVGNALLSALVMPLLAVSLTRMALGMLSIQCLGALLAYLALRSMDRSQSMNGAGGSGGGRGGRGGRG</sequence>
<feature type="transmembrane region" description="Helical" evidence="8">
    <location>
        <begin position="113"/>
        <end position="134"/>
    </location>
</feature>
<proteinExistence type="inferred from homology"/>
<dbReference type="GO" id="GO:0042910">
    <property type="term" value="F:xenobiotic transmembrane transporter activity"/>
    <property type="evidence" value="ECO:0007669"/>
    <property type="project" value="InterPro"/>
</dbReference>
<evidence type="ECO:0000256" key="8">
    <source>
        <dbReference type="RuleBase" id="RU365088"/>
    </source>
</evidence>
<keyword evidence="8" id="KW-0997">Cell inner membrane</keyword>
<feature type="compositionally biased region" description="Gly residues" evidence="9">
    <location>
        <begin position="414"/>
        <end position="429"/>
    </location>
</feature>
<keyword evidence="4" id="KW-1003">Cell membrane</keyword>
<feature type="transmembrane region" description="Helical" evidence="8">
    <location>
        <begin position="384"/>
        <end position="403"/>
    </location>
</feature>
<feature type="transmembrane region" description="Helical" evidence="8">
    <location>
        <begin position="226"/>
        <end position="250"/>
    </location>
</feature>
<dbReference type="Proteomes" id="UP000295294">
    <property type="component" value="Chromosome 2"/>
</dbReference>
<feature type="transmembrane region" description="Helical" evidence="8">
    <location>
        <begin position="62"/>
        <end position="82"/>
    </location>
</feature>
<dbReference type="OrthoDB" id="9814303at2"/>
<evidence type="ECO:0000259" key="10">
    <source>
        <dbReference type="PROSITE" id="PS50850"/>
    </source>
</evidence>
<dbReference type="InterPro" id="IPR004812">
    <property type="entry name" value="Efflux_drug-R_Bcr/CmlA"/>
</dbReference>
<dbReference type="EMBL" id="CP038635">
    <property type="protein sequence ID" value="QBY53052.1"/>
    <property type="molecule type" value="Genomic_DNA"/>
</dbReference>
<feature type="transmembrane region" description="Helical" evidence="8">
    <location>
        <begin position="176"/>
        <end position="196"/>
    </location>
</feature>
<evidence type="ECO:0000256" key="9">
    <source>
        <dbReference type="SAM" id="MobiDB-lite"/>
    </source>
</evidence>
<gene>
    <name evidence="11" type="ORF">E0W60_18160</name>
</gene>
<evidence type="ECO:0000256" key="4">
    <source>
        <dbReference type="ARBA" id="ARBA00022475"/>
    </source>
</evidence>
<dbReference type="NCBIfam" id="TIGR00710">
    <property type="entry name" value="efflux_Bcr_CflA"/>
    <property type="match status" value="1"/>
</dbReference>
<dbReference type="InterPro" id="IPR036259">
    <property type="entry name" value="MFS_trans_sf"/>
</dbReference>
<evidence type="ECO:0000256" key="2">
    <source>
        <dbReference type="ARBA" id="ARBA00006236"/>
    </source>
</evidence>
<dbReference type="Gene3D" id="1.20.1720.10">
    <property type="entry name" value="Multidrug resistance protein D"/>
    <property type="match status" value="1"/>
</dbReference>
<keyword evidence="5 8" id="KW-0812">Transmembrane</keyword>
<feature type="transmembrane region" description="Helical" evidence="8">
    <location>
        <begin position="146"/>
        <end position="170"/>
    </location>
</feature>
<comment type="subcellular location">
    <subcellularLocation>
        <location evidence="8">Cell inner membrane</location>
        <topology evidence="8">Multi-pass membrane protein</topology>
    </subcellularLocation>
    <subcellularLocation>
        <location evidence="1">Cell membrane</location>
        <topology evidence="1">Multi-pass membrane protein</topology>
    </subcellularLocation>
</comment>
<feature type="transmembrane region" description="Helical" evidence="8">
    <location>
        <begin position="89"/>
        <end position="107"/>
    </location>
</feature>
<dbReference type="CDD" id="cd17320">
    <property type="entry name" value="MFS_MdfA_MDR_like"/>
    <property type="match status" value="1"/>
</dbReference>
<feature type="transmembrane region" description="Helical" evidence="8">
    <location>
        <begin position="21"/>
        <end position="42"/>
    </location>
</feature>
<dbReference type="InterPro" id="IPR020846">
    <property type="entry name" value="MFS_dom"/>
</dbReference>
<evidence type="ECO:0000256" key="6">
    <source>
        <dbReference type="ARBA" id="ARBA00022989"/>
    </source>
</evidence>
<protein>
    <recommendedName>
        <fullName evidence="8">Bcr/CflA family efflux transporter</fullName>
    </recommendedName>
</protein>
<evidence type="ECO:0000256" key="1">
    <source>
        <dbReference type="ARBA" id="ARBA00004651"/>
    </source>
</evidence>
<dbReference type="GO" id="GO:0005886">
    <property type="term" value="C:plasma membrane"/>
    <property type="evidence" value="ECO:0007669"/>
    <property type="project" value="UniProtKB-SubCell"/>
</dbReference>
<feature type="transmembrane region" description="Helical" evidence="8">
    <location>
        <begin position="293"/>
        <end position="314"/>
    </location>
</feature>
<keyword evidence="3 8" id="KW-0813">Transport</keyword>
<dbReference type="PROSITE" id="PS50850">
    <property type="entry name" value="MFS"/>
    <property type="match status" value="1"/>
</dbReference>
<feature type="transmembrane region" description="Helical" evidence="8">
    <location>
        <begin position="262"/>
        <end position="281"/>
    </location>
</feature>
<dbReference type="GO" id="GO:1990961">
    <property type="term" value="P:xenobiotic detoxification by transmembrane export across the plasma membrane"/>
    <property type="evidence" value="ECO:0007669"/>
    <property type="project" value="InterPro"/>
</dbReference>
<accession>A0A4V1BYU6</accession>
<dbReference type="KEGG" id="cox:E0W60_18160"/>
<reference evidence="11 12" key="1">
    <citation type="submission" date="2019-03" db="EMBL/GenBank/DDBJ databases">
        <title>Efficiently degradation of phenoxyalkanoic acid herbicides by Cupriavidus oxalaticus strain X32.</title>
        <authorList>
            <person name="Sheng X."/>
        </authorList>
    </citation>
    <scope>NUCLEOTIDE SEQUENCE [LARGE SCALE GENOMIC DNA]</scope>
    <source>
        <strain evidence="11 12">X32</strain>
    </source>
</reference>